<keyword evidence="4 12" id="KW-0479">Metal-binding</keyword>
<dbReference type="Pfam" id="PF02628">
    <property type="entry name" value="COX15-CtaA"/>
    <property type="match status" value="1"/>
</dbReference>
<evidence type="ECO:0000256" key="7">
    <source>
        <dbReference type="ARBA" id="ARBA00023004"/>
    </source>
</evidence>
<feature type="binding site" description="axial binding residue" evidence="12">
    <location>
        <position position="272"/>
    </location>
    <ligand>
        <name>heme</name>
        <dbReference type="ChEBI" id="CHEBI:30413"/>
    </ligand>
    <ligandPart>
        <name>Fe</name>
        <dbReference type="ChEBI" id="CHEBI:18248"/>
    </ligandPart>
</feature>
<sequence>MTSLSHARVLAAHPRGRAAPSAIANWLYGVALLVFIMVVVGGITRLTESGLSITEWNVVTGTLPPLSEAAWVNEFEKYKLIPEYTEVNVGMTLAEFKNIYFWEYIHRLLGRLVGVAFALPFLYFAVRRAIPQGYGLRLTALFALGGLQGAVGWWMVSSGLSERTDVSHFRLAVHLLNALFIMAGLIWTALDLKALARNPAARPARMTGLSFAVIGVLFVQLLFGAWVAGLNAGYAAKSWPLMNGSFFPVDVDWSQGVLHALTYDPFLLHFIHRWWAFAAVAALVVMGRSVRRVDRRISLAIHAAFGVQVLLGIATVMSSVDLHLAVLHQAVGAVLVATTAWGAHRLGQVQAYPAPSRTALA</sequence>
<evidence type="ECO:0000256" key="3">
    <source>
        <dbReference type="ARBA" id="ARBA00022692"/>
    </source>
</evidence>
<comment type="function">
    <text evidence="12">Catalyzes the conversion of heme O to heme A by two successive hydroxylations of the methyl group at C8. The first hydroxylation forms heme I, the second hydroxylation results in an unstable dihydroxymethyl group, which spontaneously dehydrates, resulting in the formyl group of heme A.</text>
</comment>
<dbReference type="PANTHER" id="PTHR23289">
    <property type="entry name" value="CYTOCHROME C OXIDASE ASSEMBLY PROTEIN COX15"/>
    <property type="match status" value="1"/>
</dbReference>
<keyword evidence="7 12" id="KW-0408">Iron</keyword>
<evidence type="ECO:0000313" key="13">
    <source>
        <dbReference type="EMBL" id="GGB54448.1"/>
    </source>
</evidence>
<comment type="subunit">
    <text evidence="12">Interacts with CtaB.</text>
</comment>
<keyword evidence="14" id="KW-1185">Reference proteome</keyword>
<accession>A0ABQ1J019</accession>
<feature type="transmembrane region" description="Helical" evidence="12">
    <location>
        <begin position="322"/>
        <end position="343"/>
    </location>
</feature>
<dbReference type="RefSeq" id="WP_188512892.1">
    <property type="nucleotide sequence ID" value="NZ_BMGD01000001.1"/>
</dbReference>
<comment type="pathway">
    <text evidence="10 12">Porphyrin-containing compound metabolism; heme A biosynthesis; heme A from heme O: step 1/1.</text>
</comment>
<keyword evidence="12" id="KW-1003">Cell membrane</keyword>
<feature type="transmembrane region" description="Helical" evidence="12">
    <location>
        <begin position="211"/>
        <end position="236"/>
    </location>
</feature>
<protein>
    <recommendedName>
        <fullName evidence="12">Heme A synthase</fullName>
        <shortName evidence="12">HAS</shortName>
        <ecNumber evidence="12">1.17.99.9</ecNumber>
    </recommendedName>
    <alternativeName>
        <fullName evidence="12">Cytochrome aa3-controlling protein</fullName>
    </alternativeName>
</protein>
<proteinExistence type="inferred from homology"/>
<evidence type="ECO:0000256" key="1">
    <source>
        <dbReference type="ARBA" id="ARBA00001970"/>
    </source>
</evidence>
<evidence type="ECO:0000313" key="14">
    <source>
        <dbReference type="Proteomes" id="UP000614261"/>
    </source>
</evidence>
<evidence type="ECO:0000256" key="9">
    <source>
        <dbReference type="ARBA" id="ARBA00023136"/>
    </source>
</evidence>
<dbReference type="InterPro" id="IPR023754">
    <property type="entry name" value="HemeA_Synthase_type2"/>
</dbReference>
<keyword evidence="3 12" id="KW-0812">Transmembrane</keyword>
<comment type="catalytic activity">
    <reaction evidence="11">
        <text>Fe(II)-heme o + 2 A + H2O = Fe(II)-heme a + 2 AH2</text>
        <dbReference type="Rhea" id="RHEA:63388"/>
        <dbReference type="ChEBI" id="CHEBI:13193"/>
        <dbReference type="ChEBI" id="CHEBI:15377"/>
        <dbReference type="ChEBI" id="CHEBI:17499"/>
        <dbReference type="ChEBI" id="CHEBI:60530"/>
        <dbReference type="ChEBI" id="CHEBI:61715"/>
        <dbReference type="EC" id="1.17.99.9"/>
    </reaction>
    <physiologicalReaction direction="left-to-right" evidence="11">
        <dbReference type="Rhea" id="RHEA:63389"/>
    </physiologicalReaction>
</comment>
<comment type="similarity">
    <text evidence="12">Belongs to the COX15/CtaA family. Type 2 subfamily.</text>
</comment>
<keyword evidence="6 12" id="KW-0560">Oxidoreductase</keyword>
<evidence type="ECO:0000256" key="11">
    <source>
        <dbReference type="ARBA" id="ARBA00048044"/>
    </source>
</evidence>
<feature type="binding site" description="axial binding residue" evidence="12">
    <location>
        <position position="328"/>
    </location>
    <ligand>
        <name>heme</name>
        <dbReference type="ChEBI" id="CHEBI:30413"/>
    </ligand>
    <ligandPart>
        <name>Fe</name>
        <dbReference type="ChEBI" id="CHEBI:18248"/>
    </ligandPart>
</feature>
<evidence type="ECO:0000256" key="5">
    <source>
        <dbReference type="ARBA" id="ARBA00022989"/>
    </source>
</evidence>
<keyword evidence="9 12" id="KW-0472">Membrane</keyword>
<feature type="transmembrane region" description="Helical" evidence="12">
    <location>
        <begin position="108"/>
        <end position="126"/>
    </location>
</feature>
<dbReference type="InterPro" id="IPR003780">
    <property type="entry name" value="COX15/CtaA_fam"/>
</dbReference>
<evidence type="ECO:0000256" key="8">
    <source>
        <dbReference type="ARBA" id="ARBA00023133"/>
    </source>
</evidence>
<dbReference type="Proteomes" id="UP000614261">
    <property type="component" value="Unassembled WGS sequence"/>
</dbReference>
<feature type="transmembrane region" description="Helical" evidence="12">
    <location>
        <begin position="23"/>
        <end position="43"/>
    </location>
</feature>
<dbReference type="EC" id="1.17.99.9" evidence="12"/>
<gene>
    <name evidence="12 13" type="primary">ctaA</name>
    <name evidence="13" type="ORF">GCM10010833_06440</name>
</gene>
<keyword evidence="5 12" id="KW-1133">Transmembrane helix</keyword>
<organism evidence="13 14">
    <name type="scientific">Blastomonas aquatica</name>
    <dbReference type="NCBI Taxonomy" id="1510276"/>
    <lineage>
        <taxon>Bacteria</taxon>
        <taxon>Pseudomonadati</taxon>
        <taxon>Pseudomonadota</taxon>
        <taxon>Alphaproteobacteria</taxon>
        <taxon>Sphingomonadales</taxon>
        <taxon>Sphingomonadaceae</taxon>
        <taxon>Blastomonas</taxon>
    </lineage>
</organism>
<dbReference type="EMBL" id="BMGD01000001">
    <property type="protein sequence ID" value="GGB54448.1"/>
    <property type="molecule type" value="Genomic_DNA"/>
</dbReference>
<dbReference type="HAMAP" id="MF_01665">
    <property type="entry name" value="HemeA_synth_type2"/>
    <property type="match status" value="1"/>
</dbReference>
<feature type="transmembrane region" description="Helical" evidence="12">
    <location>
        <begin position="266"/>
        <end position="285"/>
    </location>
</feature>
<dbReference type="PANTHER" id="PTHR23289:SF2">
    <property type="entry name" value="CYTOCHROME C OXIDASE ASSEMBLY PROTEIN COX15 HOMOLOG"/>
    <property type="match status" value="1"/>
</dbReference>
<keyword evidence="8 12" id="KW-0350">Heme biosynthesis</keyword>
<feature type="transmembrane region" description="Helical" evidence="12">
    <location>
        <begin position="297"/>
        <end position="316"/>
    </location>
</feature>
<evidence type="ECO:0000256" key="4">
    <source>
        <dbReference type="ARBA" id="ARBA00022723"/>
    </source>
</evidence>
<evidence type="ECO:0000256" key="10">
    <source>
        <dbReference type="ARBA" id="ARBA00044501"/>
    </source>
</evidence>
<evidence type="ECO:0000256" key="6">
    <source>
        <dbReference type="ARBA" id="ARBA00023002"/>
    </source>
</evidence>
<feature type="transmembrane region" description="Helical" evidence="12">
    <location>
        <begin position="138"/>
        <end position="156"/>
    </location>
</feature>
<evidence type="ECO:0000256" key="12">
    <source>
        <dbReference type="HAMAP-Rule" id="MF_01665"/>
    </source>
</evidence>
<feature type="transmembrane region" description="Helical" evidence="12">
    <location>
        <begin position="168"/>
        <end position="190"/>
    </location>
</feature>
<name>A0ABQ1J019_9SPHN</name>
<comment type="caution">
    <text evidence="13">The sequence shown here is derived from an EMBL/GenBank/DDBJ whole genome shotgun (WGS) entry which is preliminary data.</text>
</comment>
<evidence type="ECO:0000256" key="2">
    <source>
        <dbReference type="ARBA" id="ARBA00004141"/>
    </source>
</evidence>
<reference evidence="14" key="1">
    <citation type="journal article" date="2019" name="Int. J. Syst. Evol. Microbiol.">
        <title>The Global Catalogue of Microorganisms (GCM) 10K type strain sequencing project: providing services to taxonomists for standard genome sequencing and annotation.</title>
        <authorList>
            <consortium name="The Broad Institute Genomics Platform"/>
            <consortium name="The Broad Institute Genome Sequencing Center for Infectious Disease"/>
            <person name="Wu L."/>
            <person name="Ma J."/>
        </authorList>
    </citation>
    <scope>NUCLEOTIDE SEQUENCE [LARGE SCALE GENOMIC DNA]</scope>
    <source>
        <strain evidence="14">CGMCC 1.12851</strain>
    </source>
</reference>
<comment type="subcellular location">
    <subcellularLocation>
        <location evidence="12">Cell membrane</location>
        <topology evidence="12">Multi-pass membrane protein</topology>
    </subcellularLocation>
    <subcellularLocation>
        <location evidence="2">Membrane</location>
        <topology evidence="2">Multi-pass membrane protein</topology>
    </subcellularLocation>
</comment>
<comment type="cofactor">
    <cofactor evidence="1 12">
        <name>heme b</name>
        <dbReference type="ChEBI" id="CHEBI:60344"/>
    </cofactor>
</comment>